<dbReference type="Pfam" id="PF13517">
    <property type="entry name" value="FG-GAP_3"/>
    <property type="match status" value="3"/>
</dbReference>
<gene>
    <name evidence="2" type="ORF">FHS50_001805</name>
</gene>
<organism evidence="2 3">
    <name type="scientific">Sphingomicrobium lutaoense</name>
    <dbReference type="NCBI Taxonomy" id="515949"/>
    <lineage>
        <taxon>Bacteria</taxon>
        <taxon>Pseudomonadati</taxon>
        <taxon>Pseudomonadota</taxon>
        <taxon>Alphaproteobacteria</taxon>
        <taxon>Sphingomonadales</taxon>
        <taxon>Sphingomonadaceae</taxon>
        <taxon>Sphingomicrobium</taxon>
    </lineage>
</organism>
<dbReference type="EMBL" id="JACICF010000002">
    <property type="protein sequence ID" value="MBB3764743.1"/>
    <property type="molecule type" value="Genomic_DNA"/>
</dbReference>
<reference evidence="2 3" key="1">
    <citation type="submission" date="2020-08" db="EMBL/GenBank/DDBJ databases">
        <title>Genomic Encyclopedia of Type Strains, Phase IV (KMG-IV): sequencing the most valuable type-strain genomes for metagenomic binning, comparative biology and taxonomic classification.</title>
        <authorList>
            <person name="Goeker M."/>
        </authorList>
    </citation>
    <scope>NUCLEOTIDE SEQUENCE [LARGE SCALE GENOMIC DNA]</scope>
    <source>
        <strain evidence="2 3">DSM 24194</strain>
    </source>
</reference>
<dbReference type="PANTHER" id="PTHR46580">
    <property type="entry name" value="SENSOR KINASE-RELATED"/>
    <property type="match status" value="1"/>
</dbReference>
<proteinExistence type="predicted"/>
<accession>A0A839Z4G2</accession>
<evidence type="ECO:0000256" key="1">
    <source>
        <dbReference type="ARBA" id="ARBA00022729"/>
    </source>
</evidence>
<dbReference type="Gene3D" id="2.130.10.130">
    <property type="entry name" value="Integrin alpha, N-terminal"/>
    <property type="match status" value="1"/>
</dbReference>
<dbReference type="Proteomes" id="UP000578569">
    <property type="component" value="Unassembled WGS sequence"/>
</dbReference>
<dbReference type="InterPro" id="IPR013517">
    <property type="entry name" value="FG-GAP"/>
</dbReference>
<dbReference type="AlphaFoldDB" id="A0A839Z4G2"/>
<evidence type="ECO:0008006" key="4">
    <source>
        <dbReference type="Google" id="ProtNLM"/>
    </source>
</evidence>
<sequence length="358" mass="37954">MLLSVPLLLVAAACQQASVETGRFATRLLASAEGQSFPLLVDLNRDGALDLVEAQQSHARIVVRLGDGQGSFADPVAHDSGPFPNWLRSADMDLDGHLDLVTPNHEQDRITLLKGDGEGGFAPAEQIALPPSLAPHPHVVEVADMDGDGRPDLVVDSREEMRLYILYNRPGEWQTAPVEVGGDPYLAFAIADFDGDGLLDIASPHSDHVAIVRQRNGGDFVVDRRIAAPGPFAVLADDMDGDGRAELVIASQTAGANLTILDDDLETVIQQWERPAGPKALATGDMDGDGSSDLVLVQWNGLVWLASGPLGSMEGRPLDTSGMAATWGAATGDIDGDGNAELVLFDGEGSNARIYDRR</sequence>
<dbReference type="RefSeq" id="WP_183934118.1">
    <property type="nucleotide sequence ID" value="NZ_JACICF010000002.1"/>
</dbReference>
<comment type="caution">
    <text evidence="2">The sequence shown here is derived from an EMBL/GenBank/DDBJ whole genome shotgun (WGS) entry which is preliminary data.</text>
</comment>
<dbReference type="SUPFAM" id="SSF69318">
    <property type="entry name" value="Integrin alpha N-terminal domain"/>
    <property type="match status" value="1"/>
</dbReference>
<evidence type="ECO:0000313" key="3">
    <source>
        <dbReference type="Proteomes" id="UP000578569"/>
    </source>
</evidence>
<keyword evidence="3" id="KW-1185">Reference proteome</keyword>
<name>A0A839Z4G2_9SPHN</name>
<keyword evidence="1" id="KW-0732">Signal</keyword>
<evidence type="ECO:0000313" key="2">
    <source>
        <dbReference type="EMBL" id="MBB3764743.1"/>
    </source>
</evidence>
<dbReference type="InterPro" id="IPR028994">
    <property type="entry name" value="Integrin_alpha_N"/>
</dbReference>
<protein>
    <recommendedName>
        <fullName evidence="4">VCBS repeat-containing protein</fullName>
    </recommendedName>
</protein>